<proteinExistence type="predicted"/>
<name>A0A852ZHW6_9ACTN</name>
<organism evidence="2 3">
    <name type="scientific">Actinopolymorpha rutila</name>
    <dbReference type="NCBI Taxonomy" id="446787"/>
    <lineage>
        <taxon>Bacteria</taxon>
        <taxon>Bacillati</taxon>
        <taxon>Actinomycetota</taxon>
        <taxon>Actinomycetes</taxon>
        <taxon>Propionibacteriales</taxon>
        <taxon>Actinopolymorphaceae</taxon>
        <taxon>Actinopolymorpha</taxon>
    </lineage>
</organism>
<feature type="region of interest" description="Disordered" evidence="1">
    <location>
        <begin position="91"/>
        <end position="120"/>
    </location>
</feature>
<feature type="compositionally biased region" description="Low complexity" evidence="1">
    <location>
        <begin position="95"/>
        <end position="112"/>
    </location>
</feature>
<keyword evidence="3" id="KW-1185">Reference proteome</keyword>
<evidence type="ECO:0000313" key="3">
    <source>
        <dbReference type="Proteomes" id="UP000579605"/>
    </source>
</evidence>
<reference evidence="2 3" key="1">
    <citation type="submission" date="2020-07" db="EMBL/GenBank/DDBJ databases">
        <title>Sequencing the genomes of 1000 actinobacteria strains.</title>
        <authorList>
            <person name="Klenk H.-P."/>
        </authorList>
    </citation>
    <scope>NUCLEOTIDE SEQUENCE [LARGE SCALE GENOMIC DNA]</scope>
    <source>
        <strain evidence="2 3">DSM 18448</strain>
    </source>
</reference>
<sequence>MTGRRDTAPRTVLEHLIRQRDQTYDEVAEAFETLARQTGERGASMSARHLRRLASGQRTGTTPVTRRVLQAMFGRPAAELVAPYAPTGPTVATRPTVAPGPASGPATGPATTPDHETAFGQGADDLDVLERSARRARGFGLLVARTALGEESLEQVYAEVRQLTHAYQQRPLPRILGTLAATQDLLFTLLDGPQHPAHVRRLHFAAALVSGMLAKLAHDRVDAPNAMAHAYAAFVCADLADHNGLRAWARGLQSVVSYWIGRPHDAIRYAQAGADYATTDGTEVWLHASEARALAVLTRARTPPRAGRQGFYYAADAMAWLPTDLREDVEVLHRDASAWADPARGYPRRGGENP</sequence>
<dbReference type="AlphaFoldDB" id="A0A852ZHW6"/>
<comment type="caution">
    <text evidence="2">The sequence shown here is derived from an EMBL/GenBank/DDBJ whole genome shotgun (WGS) entry which is preliminary data.</text>
</comment>
<dbReference type="Proteomes" id="UP000579605">
    <property type="component" value="Unassembled WGS sequence"/>
</dbReference>
<dbReference type="EMBL" id="JACBZH010000001">
    <property type="protein sequence ID" value="NYH91735.1"/>
    <property type="molecule type" value="Genomic_DNA"/>
</dbReference>
<protein>
    <submittedName>
        <fullName evidence="2">Uncharacterized protein</fullName>
    </submittedName>
</protein>
<dbReference type="RefSeq" id="WP_179789270.1">
    <property type="nucleotide sequence ID" value="NZ_BAAARR010000001.1"/>
</dbReference>
<evidence type="ECO:0000313" key="2">
    <source>
        <dbReference type="EMBL" id="NYH91735.1"/>
    </source>
</evidence>
<accession>A0A852ZHW6</accession>
<gene>
    <name evidence="2" type="ORF">F4554_004373</name>
</gene>
<evidence type="ECO:0000256" key="1">
    <source>
        <dbReference type="SAM" id="MobiDB-lite"/>
    </source>
</evidence>